<dbReference type="InterPro" id="IPR000421">
    <property type="entry name" value="FA58C"/>
</dbReference>
<feature type="region of interest" description="Disordered" evidence="1">
    <location>
        <begin position="123"/>
        <end position="145"/>
    </location>
</feature>
<evidence type="ECO:0000313" key="4">
    <source>
        <dbReference type="EMBL" id="QFQ11652.1"/>
    </source>
</evidence>
<dbReference type="SMART" id="SM01276">
    <property type="entry name" value="M60-like"/>
    <property type="match status" value="1"/>
</dbReference>
<keyword evidence="2" id="KW-0732">Signal</keyword>
<accession>A0A5P8E3X6</accession>
<dbReference type="PROSITE" id="PS51723">
    <property type="entry name" value="PEPTIDASE_M60"/>
    <property type="match status" value="1"/>
</dbReference>
<dbReference type="Gene3D" id="1.10.390.30">
    <property type="entry name" value="Peptidase M60, enhancin-like domain 3"/>
    <property type="match status" value="1"/>
</dbReference>
<dbReference type="Pfam" id="PF00754">
    <property type="entry name" value="F5_F8_type_C"/>
    <property type="match status" value="1"/>
</dbReference>
<feature type="compositionally biased region" description="Polar residues" evidence="1">
    <location>
        <begin position="132"/>
        <end position="145"/>
    </location>
</feature>
<dbReference type="EMBL" id="CP033459">
    <property type="protein sequence ID" value="QFQ11652.1"/>
    <property type="molecule type" value="Genomic_DNA"/>
</dbReference>
<dbReference type="Pfam" id="PF13402">
    <property type="entry name" value="Peptidase_M60"/>
    <property type="match status" value="1"/>
</dbReference>
<protein>
    <recommendedName>
        <fullName evidence="3">Peptidase M60 domain-containing protein</fullName>
    </recommendedName>
</protein>
<gene>
    <name evidence="4" type="ORF">C7Y71_000630</name>
</gene>
<evidence type="ECO:0000256" key="2">
    <source>
        <dbReference type="SAM" id="SignalP"/>
    </source>
</evidence>
<name>A0A5P8E3X6_9BACT</name>
<dbReference type="Gene3D" id="2.60.120.260">
    <property type="entry name" value="Galactose-binding domain-like"/>
    <property type="match status" value="1"/>
</dbReference>
<dbReference type="KEGG" id="alq:C7Y71_000630"/>
<proteinExistence type="predicted"/>
<dbReference type="InterPro" id="IPR031161">
    <property type="entry name" value="Peptidase_M60_dom"/>
</dbReference>
<feature type="chain" id="PRO_5024432957" description="Peptidase M60 domain-containing protein" evidence="2">
    <location>
        <begin position="26"/>
        <end position="917"/>
    </location>
</feature>
<reference evidence="4 5" key="1">
    <citation type="submission" date="2018-11" db="EMBL/GenBank/DDBJ databases">
        <authorList>
            <person name="Na S.W."/>
            <person name="Baik M."/>
        </authorList>
    </citation>
    <scope>NUCLEOTIDE SEQUENCE [LARGE SCALE GENOMIC DNA]</scope>
    <source>
        <strain evidence="4 5">E39</strain>
    </source>
</reference>
<dbReference type="SUPFAM" id="SSF49785">
    <property type="entry name" value="Galactose-binding domain-like"/>
    <property type="match status" value="1"/>
</dbReference>
<keyword evidence="5" id="KW-1185">Reference proteome</keyword>
<organism evidence="4 5">
    <name type="scientific">Pseudoprevotella muciniphila</name>
    <dbReference type="NCBI Taxonomy" id="2133944"/>
    <lineage>
        <taxon>Bacteria</taxon>
        <taxon>Pseudomonadati</taxon>
        <taxon>Bacteroidota</taxon>
        <taxon>Bacteroidia</taxon>
        <taxon>Bacteroidales</taxon>
        <taxon>Prevotellaceae</taxon>
        <taxon>Pseudoprevotella</taxon>
    </lineage>
</organism>
<dbReference type="OrthoDB" id="3954368at2"/>
<feature type="signal peptide" evidence="2">
    <location>
        <begin position="1"/>
        <end position="25"/>
    </location>
</feature>
<dbReference type="InterPro" id="IPR013783">
    <property type="entry name" value="Ig-like_fold"/>
</dbReference>
<dbReference type="Proteomes" id="UP000249375">
    <property type="component" value="Chromosome"/>
</dbReference>
<sequence>MKKINNILVALGLATVLFSATPVNAQVDASVAPVIVVPHSQSIDYNERTLCYTVGGNLELNDIEITSNADWVTIFKGSNREVYLHVDANYNFSSRTAKITFVNAEQTVSQILTIVQAEDGSAADIPKDDEITPSSASDNTHQGSSDISLTLDGNLSTIYHSNWSGGVSASNPAILTYNFTNVERIDYVTYVPRSSSSGTNGNFGEVEVYYTLKGGTSTLYGTYNFNQSSSPSTITFDGGLLNPTQVVFKVKSGAGTFASCAEMQFRAVSNDAKHEFAIFADDVYSELRPDVTAASIDSLSNPFIKSLATKMFNNEYSTKYRVAEYSCYSSPEYLSDLWNAPGKYYDHCEGVTGINIKKGTHAIAVSGIPAAMGSVSLRVVAWYSQEIKAEKNGEGKYELKGGGPAVYEFTLRNGLNTIEYTSDFDGLAYICYNIYGQPDKTKYPDIKVHFINGEVNGYLNKSLSNNEMYQLCRVAPNRCIDVVGDKVHSVWEAKGEAVSDQGLSAKAYGLYQHCKTSSNATKGFTQYINLLDSLIAWEHRFLGFEKYGRVPANHTMAYVNYTYYMFQGYYGVSFVWTQQERVLNCRTLMYNDGDAIWGLSHEWGHQHQMQPYFCWGSLGEVSNNMNSYYNVQAMGYKVGGKPGDRYWETGREKMLDDSPYSGGTTVSSARHLAYNARNNFHCDDYKKLAGFMTDSIIHPANDNTAATWNFGGTNYTITNRMLGISHSELGGEALTPFVMLYLYASRNWRADFSQDLYESLRRMDNEGGSDIEKTDGVDKYEYIASIQNSNKGSRYSEFRSKYPSSCWITRNYLNSGNVSKNTNTVPFIFNFIRKCSRLTGYNLVPYFEQWGFFRTIALQIGDYGTYYHLMTPQMVQEFKEDMNALGLNTLDEATISEMSNCKDMYEVEFGVTPTIPN</sequence>
<dbReference type="RefSeq" id="WP_111898715.1">
    <property type="nucleotide sequence ID" value="NZ_CP033459.1"/>
</dbReference>
<dbReference type="CDD" id="cd14948">
    <property type="entry name" value="BACON"/>
    <property type="match status" value="1"/>
</dbReference>
<dbReference type="Pfam" id="PF13004">
    <property type="entry name" value="BACON"/>
    <property type="match status" value="1"/>
</dbReference>
<dbReference type="InterPro" id="IPR008979">
    <property type="entry name" value="Galactose-bd-like_sf"/>
</dbReference>
<evidence type="ECO:0000256" key="1">
    <source>
        <dbReference type="SAM" id="MobiDB-lite"/>
    </source>
</evidence>
<dbReference type="Gene3D" id="2.60.40.10">
    <property type="entry name" value="Immunoglobulins"/>
    <property type="match status" value="1"/>
</dbReference>
<evidence type="ECO:0000259" key="3">
    <source>
        <dbReference type="PROSITE" id="PS51723"/>
    </source>
</evidence>
<evidence type="ECO:0000313" key="5">
    <source>
        <dbReference type="Proteomes" id="UP000249375"/>
    </source>
</evidence>
<feature type="domain" description="Peptidase M60" evidence="3">
    <location>
        <begin position="347"/>
        <end position="683"/>
    </location>
</feature>
<dbReference type="Gene3D" id="3.40.390.80">
    <property type="entry name" value="Peptidase M60, enhancin-like domain 2"/>
    <property type="match status" value="1"/>
</dbReference>
<dbReference type="InterPro" id="IPR042279">
    <property type="entry name" value="Pep_M60_3"/>
</dbReference>
<dbReference type="InterPro" id="IPR024361">
    <property type="entry name" value="BACON"/>
</dbReference>
<dbReference type="AlphaFoldDB" id="A0A5P8E3X6"/>